<organism evidence="2 3">
    <name type="scientific">Pseudoalteromonas piratica</name>
    <dbReference type="NCBI Taxonomy" id="1348114"/>
    <lineage>
        <taxon>Bacteria</taxon>
        <taxon>Pseudomonadati</taxon>
        <taxon>Pseudomonadota</taxon>
        <taxon>Gammaproteobacteria</taxon>
        <taxon>Alteromonadales</taxon>
        <taxon>Pseudoalteromonadaceae</taxon>
        <taxon>Pseudoalteromonas</taxon>
    </lineage>
</organism>
<dbReference type="HOGENOM" id="CLU_1184257_0_0_6"/>
<evidence type="ECO:0000313" key="2">
    <source>
        <dbReference type="EMBL" id="AIY67630.1"/>
    </source>
</evidence>
<name>A0A0A7ELV0_9GAMM</name>
<dbReference type="AlphaFoldDB" id="A0A0A7ELV0"/>
<dbReference type="KEGG" id="pseo:OM33_21855"/>
<protein>
    <submittedName>
        <fullName evidence="2">Uncharacterized protein</fullName>
    </submittedName>
</protein>
<keyword evidence="1" id="KW-0732">Signal</keyword>
<evidence type="ECO:0000256" key="1">
    <source>
        <dbReference type="SAM" id="SignalP"/>
    </source>
</evidence>
<sequence length="234" mass="26587">MMSSCLFVLLATVSFLANAAPATLTTCLDITHSELSSAPNSHYHYLEKLSHYLERELVIINKAPFSRCLLLLEKGEIDILPGLIANPKRQQHARFIAYGTSQKRVLFYKRGAIENPLSDDDKPSLTVGVLRGEVLSTYEKQWLKGKRVYYYNDVERAFILLEKERLRLLLSNKAAFDSVSLAPEVKQHIVMDLLPEQVPRNVHFAISNASYNDTFYAQVAQFIAKTPFHQGDKQ</sequence>
<dbReference type="EMBL" id="CP009889">
    <property type="protein sequence ID" value="AIY67630.1"/>
    <property type="molecule type" value="Genomic_DNA"/>
</dbReference>
<dbReference type="Proteomes" id="UP000030341">
    <property type="component" value="Chromosome 2"/>
</dbReference>
<dbReference type="RefSeq" id="WP_040136787.1">
    <property type="nucleotide sequence ID" value="NZ_CP009889.1"/>
</dbReference>
<dbReference type="Gene3D" id="3.40.190.10">
    <property type="entry name" value="Periplasmic binding protein-like II"/>
    <property type="match status" value="2"/>
</dbReference>
<dbReference type="SUPFAM" id="SSF53850">
    <property type="entry name" value="Periplasmic binding protein-like II"/>
    <property type="match status" value="1"/>
</dbReference>
<gene>
    <name evidence="2" type="ORF">OM33_21855</name>
</gene>
<evidence type="ECO:0000313" key="3">
    <source>
        <dbReference type="Proteomes" id="UP000030341"/>
    </source>
</evidence>
<dbReference type="OrthoDB" id="370676at2"/>
<keyword evidence="3" id="KW-1185">Reference proteome</keyword>
<reference evidence="2 3" key="1">
    <citation type="submission" date="2014-11" db="EMBL/GenBank/DDBJ databases">
        <title>Complete Genome Sequence of Pseudoalteromonas sp. Strain OCN003 Isolated from Kaneohe Bay, Oahu, Hawaii.</title>
        <authorList>
            <person name="Beurmann S."/>
            <person name="Videau P."/>
            <person name="Ushijima B."/>
            <person name="Smith A.M."/>
            <person name="Aeby G.S."/>
            <person name="Callahan S.M."/>
            <person name="Belcaid M."/>
        </authorList>
    </citation>
    <scope>NUCLEOTIDE SEQUENCE [LARGE SCALE GENOMIC DNA]</scope>
    <source>
        <strain evidence="2 3">OCN003</strain>
    </source>
</reference>
<feature type="signal peptide" evidence="1">
    <location>
        <begin position="1"/>
        <end position="19"/>
    </location>
</feature>
<proteinExistence type="predicted"/>
<accession>A0A0A7ELV0</accession>
<feature type="chain" id="PRO_5002027135" evidence="1">
    <location>
        <begin position="20"/>
        <end position="234"/>
    </location>
</feature>